<evidence type="ECO:0000256" key="9">
    <source>
        <dbReference type="ARBA" id="ARBA00023273"/>
    </source>
</evidence>
<keyword evidence="9" id="KW-0966">Cell projection</keyword>
<dbReference type="PANTHER" id="PTHR15706:SF2">
    <property type="entry name" value="SH3 AND PX DOMAIN-CONTAINING PROTEIN 2A"/>
    <property type="match status" value="1"/>
</dbReference>
<dbReference type="CDD" id="cd12020">
    <property type="entry name" value="SH3_Tks5_5"/>
    <property type="match status" value="1"/>
</dbReference>
<dbReference type="GO" id="GO:0005737">
    <property type="term" value="C:cytoplasm"/>
    <property type="evidence" value="ECO:0007669"/>
    <property type="project" value="UniProtKB-SubCell"/>
</dbReference>
<dbReference type="InterPro" id="IPR035449">
    <property type="entry name" value="SH3PXD2A_SH3_3"/>
</dbReference>
<dbReference type="Pfam" id="PF00787">
    <property type="entry name" value="PX"/>
    <property type="match status" value="1"/>
</dbReference>
<evidence type="ECO:0000259" key="12">
    <source>
        <dbReference type="PROSITE" id="PS50002"/>
    </source>
</evidence>
<protein>
    <submittedName>
        <fullName evidence="14">SH3 and PX domain-containing protein 2A</fullName>
    </submittedName>
</protein>
<dbReference type="GO" id="GO:0016176">
    <property type="term" value="F:superoxide-generating NADPH oxidase activator activity"/>
    <property type="evidence" value="ECO:0007669"/>
    <property type="project" value="TreeGrafter"/>
</dbReference>
<dbReference type="PANTHER" id="PTHR15706">
    <property type="entry name" value="SH3 MULTIPLE DOMAIN"/>
    <property type="match status" value="1"/>
</dbReference>
<dbReference type="Gene3D" id="1.10.10.10">
    <property type="entry name" value="Winged helix-like DNA-binding domain superfamily/Winged helix DNA-binding domain"/>
    <property type="match status" value="1"/>
</dbReference>
<dbReference type="CDD" id="cd06888">
    <property type="entry name" value="PX_FISH"/>
    <property type="match status" value="1"/>
</dbReference>
<feature type="domain" description="SH3" evidence="12">
    <location>
        <begin position="1362"/>
        <end position="1423"/>
    </location>
</feature>
<dbReference type="InterPro" id="IPR001452">
    <property type="entry name" value="SH3_domain"/>
</dbReference>
<feature type="region of interest" description="Disordered" evidence="11">
    <location>
        <begin position="1217"/>
        <end position="1248"/>
    </location>
</feature>
<feature type="compositionally biased region" description="Low complexity" evidence="11">
    <location>
        <begin position="1084"/>
        <end position="1109"/>
    </location>
</feature>
<dbReference type="CDD" id="cd12019">
    <property type="entry name" value="SH3_Tks5_4"/>
    <property type="match status" value="1"/>
</dbReference>
<evidence type="ECO:0000256" key="2">
    <source>
        <dbReference type="ARBA" id="ARBA00004496"/>
    </source>
</evidence>
<evidence type="ECO:0000256" key="8">
    <source>
        <dbReference type="ARBA" id="ARBA00022949"/>
    </source>
</evidence>
<dbReference type="Pfam" id="PF09170">
    <property type="entry name" value="STN1_2"/>
    <property type="match status" value="1"/>
</dbReference>
<dbReference type="InterPro" id="IPR051228">
    <property type="entry name" value="NADPH_Oxidase/PX-Domain"/>
</dbReference>
<feature type="compositionally biased region" description="Low complexity" evidence="11">
    <location>
        <begin position="843"/>
        <end position="857"/>
    </location>
</feature>
<comment type="similarity">
    <text evidence="3">Belongs to the SH3PXD2 family.</text>
</comment>
<evidence type="ECO:0000256" key="4">
    <source>
        <dbReference type="ARBA" id="ARBA00022443"/>
    </source>
</evidence>
<organism evidence="14 15">
    <name type="scientific">Bagarius yarrelli</name>
    <name type="common">Goonch</name>
    <name type="synonym">Bagrus yarrelli</name>
    <dbReference type="NCBI Taxonomy" id="175774"/>
    <lineage>
        <taxon>Eukaryota</taxon>
        <taxon>Metazoa</taxon>
        <taxon>Chordata</taxon>
        <taxon>Craniata</taxon>
        <taxon>Vertebrata</taxon>
        <taxon>Euteleostomi</taxon>
        <taxon>Actinopterygii</taxon>
        <taxon>Neopterygii</taxon>
        <taxon>Teleostei</taxon>
        <taxon>Ostariophysi</taxon>
        <taxon>Siluriformes</taxon>
        <taxon>Sisoridae</taxon>
        <taxon>Sisorinae</taxon>
        <taxon>Bagarius</taxon>
    </lineage>
</organism>
<dbReference type="FunFam" id="2.30.30.40:FF:000020">
    <property type="entry name" value="SH3 and PX domain-containing protein 2A"/>
    <property type="match status" value="1"/>
</dbReference>
<gene>
    <name evidence="14" type="ORF">Baya_1275</name>
</gene>
<dbReference type="CDD" id="cd12079">
    <property type="entry name" value="SH3_Tks5_3"/>
    <property type="match status" value="1"/>
</dbReference>
<keyword evidence="15" id="KW-1185">Reference proteome</keyword>
<proteinExistence type="inferred from homology"/>
<dbReference type="Gene3D" id="2.30.30.40">
    <property type="entry name" value="SH3 Domains"/>
    <property type="match status" value="5"/>
</dbReference>
<evidence type="ECO:0000259" key="13">
    <source>
        <dbReference type="PROSITE" id="PS50195"/>
    </source>
</evidence>
<dbReference type="SUPFAM" id="SSF50044">
    <property type="entry name" value="SH3-domain"/>
    <property type="match status" value="5"/>
</dbReference>
<evidence type="ECO:0000256" key="10">
    <source>
        <dbReference type="PROSITE-ProRule" id="PRU00192"/>
    </source>
</evidence>
<evidence type="ECO:0000256" key="6">
    <source>
        <dbReference type="ARBA" id="ARBA00022553"/>
    </source>
</evidence>
<dbReference type="CDD" id="cd12077">
    <property type="entry name" value="SH3_Tks5_2"/>
    <property type="match status" value="1"/>
</dbReference>
<evidence type="ECO:0000313" key="15">
    <source>
        <dbReference type="Proteomes" id="UP000319801"/>
    </source>
</evidence>
<keyword evidence="4 10" id="KW-0728">SH3 domain</keyword>
<dbReference type="PROSITE" id="PS50002">
    <property type="entry name" value="SH3"/>
    <property type="match status" value="4"/>
</dbReference>
<evidence type="ECO:0000256" key="5">
    <source>
        <dbReference type="ARBA" id="ARBA00022490"/>
    </source>
</evidence>
<feature type="region of interest" description="Disordered" evidence="11">
    <location>
        <begin position="644"/>
        <end position="752"/>
    </location>
</feature>
<dbReference type="SMART" id="SM00312">
    <property type="entry name" value="PX"/>
    <property type="match status" value="1"/>
</dbReference>
<dbReference type="Gene3D" id="3.30.1520.10">
    <property type="entry name" value="Phox-like domain"/>
    <property type="match status" value="1"/>
</dbReference>
<dbReference type="Pfam" id="PF07653">
    <property type="entry name" value="SH3_2"/>
    <property type="match status" value="1"/>
</dbReference>
<comment type="caution">
    <text evidence="14">The sequence shown here is derived from an EMBL/GenBank/DDBJ whole genome shotgun (WGS) entry which is preliminary data.</text>
</comment>
<keyword evidence="7" id="KW-0677">Repeat</keyword>
<dbReference type="FunFam" id="3.30.1520.10:FF:000005">
    <property type="entry name" value="SH3 and PX domain-containing protein 2B"/>
    <property type="match status" value="1"/>
</dbReference>
<feature type="domain" description="PX" evidence="13">
    <location>
        <begin position="346"/>
        <end position="470"/>
    </location>
</feature>
<dbReference type="EMBL" id="VCAZ01000004">
    <property type="protein sequence ID" value="TSK17895.1"/>
    <property type="molecule type" value="Genomic_DNA"/>
</dbReference>
<comment type="subcellular location">
    <subcellularLocation>
        <location evidence="1">Cell projection</location>
        <location evidence="1">Podosome</location>
    </subcellularLocation>
    <subcellularLocation>
        <location evidence="2">Cytoplasm</location>
    </subcellularLocation>
</comment>
<dbReference type="InterPro" id="IPR035454">
    <property type="entry name" value="SH3PXD2A_SH3_5"/>
</dbReference>
<dbReference type="InterPro" id="IPR036390">
    <property type="entry name" value="WH_DNA-bd_sf"/>
</dbReference>
<dbReference type="Gene3D" id="2.40.50.140">
    <property type="entry name" value="Nucleic acid-binding proteins"/>
    <property type="match status" value="2"/>
</dbReference>
<dbReference type="InterPro" id="IPR015253">
    <property type="entry name" value="CST_STN1_C"/>
</dbReference>
<reference evidence="14 15" key="1">
    <citation type="journal article" date="2019" name="Genome Biol. Evol.">
        <title>Whole-Genome Sequencing of the Giant Devil Catfish, Bagarius yarrelli.</title>
        <authorList>
            <person name="Jiang W."/>
            <person name="Lv Y."/>
            <person name="Cheng L."/>
            <person name="Yang K."/>
            <person name="Chao B."/>
            <person name="Wang X."/>
            <person name="Li Y."/>
            <person name="Pan X."/>
            <person name="You X."/>
            <person name="Zhang Y."/>
            <person name="Yang J."/>
            <person name="Li J."/>
            <person name="Zhang X."/>
            <person name="Liu S."/>
            <person name="Sun C."/>
            <person name="Yang J."/>
            <person name="Shi Q."/>
        </authorList>
    </citation>
    <scope>NUCLEOTIDE SEQUENCE [LARGE SCALE GENOMIC DNA]</scope>
    <source>
        <strain evidence="14">JWS20170419001</strain>
        <tissue evidence="14">Muscle</tissue>
    </source>
</reference>
<dbReference type="FunFam" id="2.30.30.40:FF:000141">
    <property type="entry name" value="SH3 and PX domain-containing protein 2A"/>
    <property type="match status" value="1"/>
</dbReference>
<keyword evidence="5" id="KW-0963">Cytoplasm</keyword>
<evidence type="ECO:0000256" key="1">
    <source>
        <dbReference type="ARBA" id="ARBA00004188"/>
    </source>
</evidence>
<dbReference type="GO" id="GO:0042554">
    <property type="term" value="P:superoxide anion generation"/>
    <property type="evidence" value="ECO:0007669"/>
    <property type="project" value="TreeGrafter"/>
</dbReference>
<dbReference type="SUPFAM" id="SSF46785">
    <property type="entry name" value="Winged helix' DNA-binding domain"/>
    <property type="match status" value="1"/>
</dbReference>
<feature type="compositionally biased region" description="Basic and acidic residues" evidence="11">
    <location>
        <begin position="995"/>
        <end position="1024"/>
    </location>
</feature>
<dbReference type="InterPro" id="IPR036388">
    <property type="entry name" value="WH-like_DNA-bd_sf"/>
</dbReference>
<evidence type="ECO:0000256" key="3">
    <source>
        <dbReference type="ARBA" id="ARBA00009628"/>
    </source>
</evidence>
<dbReference type="InterPro" id="IPR001683">
    <property type="entry name" value="PX_dom"/>
</dbReference>
<dbReference type="InterPro" id="IPR036871">
    <property type="entry name" value="PX_dom_sf"/>
</dbReference>
<evidence type="ECO:0000313" key="14">
    <source>
        <dbReference type="EMBL" id="TSK17895.1"/>
    </source>
</evidence>
<name>A0A556TKM8_BAGYA</name>
<feature type="domain" description="SH3" evidence="12">
    <location>
        <begin position="1116"/>
        <end position="1175"/>
    </location>
</feature>
<dbReference type="InterPro" id="IPR012340">
    <property type="entry name" value="NA-bd_OB-fold"/>
</dbReference>
<dbReference type="Gene3D" id="1.10.10.980">
    <property type="entry name" value="CST, Suppressor of Cdc13 homolog, complex subunit STN1, N-terminal domain"/>
    <property type="match status" value="1"/>
</dbReference>
<dbReference type="GO" id="GO:0035091">
    <property type="term" value="F:phosphatidylinositol binding"/>
    <property type="evidence" value="ECO:0007669"/>
    <property type="project" value="InterPro"/>
</dbReference>
<feature type="domain" description="SH3" evidence="12">
    <location>
        <begin position="553"/>
        <end position="612"/>
    </location>
</feature>
<feature type="region of interest" description="Disordered" evidence="11">
    <location>
        <begin position="1289"/>
        <end position="1310"/>
    </location>
</feature>
<dbReference type="SUPFAM" id="SSF50249">
    <property type="entry name" value="Nucleic acid-binding proteins"/>
    <property type="match status" value="1"/>
</dbReference>
<dbReference type="GO" id="GO:0002102">
    <property type="term" value="C:podosome"/>
    <property type="evidence" value="ECO:0007669"/>
    <property type="project" value="UniProtKB-SubCell"/>
</dbReference>
<dbReference type="SUPFAM" id="SSF64268">
    <property type="entry name" value="PX domain"/>
    <property type="match status" value="1"/>
</dbReference>
<keyword evidence="8" id="KW-0965">Cell junction</keyword>
<dbReference type="Proteomes" id="UP000319801">
    <property type="component" value="Unassembled WGS sequence"/>
</dbReference>
<accession>A0A556TKM8</accession>
<dbReference type="InterPro" id="IPR042082">
    <property type="entry name" value="CST_Stn1_wHTH1_sf"/>
</dbReference>
<feature type="domain" description="SH3" evidence="12">
    <location>
        <begin position="753"/>
        <end position="812"/>
    </location>
</feature>
<dbReference type="InterPro" id="IPR035452">
    <property type="entry name" value="SH3PXD2A_SH3_2"/>
</dbReference>
<evidence type="ECO:0000256" key="11">
    <source>
        <dbReference type="SAM" id="MobiDB-lite"/>
    </source>
</evidence>
<keyword evidence="6" id="KW-0597">Phosphoprotein</keyword>
<feature type="region of interest" description="Disordered" evidence="11">
    <location>
        <begin position="954"/>
        <end position="1058"/>
    </location>
</feature>
<dbReference type="OrthoDB" id="10255964at2759"/>
<feature type="compositionally biased region" description="Polar residues" evidence="11">
    <location>
        <begin position="678"/>
        <end position="688"/>
    </location>
</feature>
<feature type="region of interest" description="Disordered" evidence="11">
    <location>
        <begin position="812"/>
        <end position="864"/>
    </location>
</feature>
<dbReference type="FunFam" id="2.30.30.40:FF:000042">
    <property type="entry name" value="SH3 and PX domain-containing protein 2A"/>
    <property type="match status" value="1"/>
</dbReference>
<feature type="region of interest" description="Disordered" evidence="11">
    <location>
        <begin position="1075"/>
        <end position="1114"/>
    </location>
</feature>
<evidence type="ECO:0000256" key="7">
    <source>
        <dbReference type="ARBA" id="ARBA00022737"/>
    </source>
</evidence>
<dbReference type="Pfam" id="PF00018">
    <property type="entry name" value="SH3_1"/>
    <property type="match status" value="2"/>
</dbReference>
<dbReference type="PROSITE" id="PS50195">
    <property type="entry name" value="PX"/>
    <property type="match status" value="1"/>
</dbReference>
<dbReference type="SMART" id="SM00326">
    <property type="entry name" value="SH3"/>
    <property type="match status" value="5"/>
</dbReference>
<dbReference type="InterPro" id="IPR036028">
    <property type="entry name" value="SH3-like_dom_sf"/>
</dbReference>
<sequence>MDGDQGAAEDEPPSLLWGLDPVFSTHAKLYVKDILQMRESRQVPGIYFYRSHPLYLVDILGTVVYKREREDFYCYGVKAPAGGGFNIEEQLRKLQEAERSSSVLEIGDLMRVRGSLKTSREQREIMASLFYKVNDPVMSVQISWMLEKPQLYSDCYVKPFNIPSDELSANSTELTGFQSCLGQSVYILKEFLKEKEVIRFRPYDVEYLLHPLIQPPVPSTSEKQKLDSVQSVNAAQIRNLLKETLKILQVEGEIFRKVLSQDEVYNVTEHDKDLLAVICDIIRKDSKSEKYAENGCHVLHILSSVRQSYSRSLSREALDVALKFLECNSDIISTLDVHTGSTMQLRTVLDVKVVDVEKRRHPSKHYVYLINVTYSDSTSHVIYRRYSKFFDLQMQLLDKFPIEGGQKDPKKRIIPFLPGKILFRRSHVRDVAMKRLRFIDDYCRALVRLPPQISQSEEVLRFFETKPDDMNPPVEDYGTKRKSGLDSSEPMVLEQYVAVANYERQENSEISLRAGETVDIIEKSESVTKRRKAHLKRLDRRWTLGGIVNRQQSREEKYITVQPYSSQGKDEIGFEKGVTVEVIQKNLEGWWYIRYLGKEGWAPASYLKKLKDDLSPRKKTLTGPVEIIGNIMEISNLLNKKAVSEKDVQTDGEATTPDRHISKSEISLPMPCAPDQADQASMTASTAPKTALPSACSVTAQDTKPKAEPGSPAIARVAPHRVEIGSPNLRQKPPPRRDTNLGFQLPKPPEPPTVETEYYTIAEFQSCISDGISFRGGQKADVIEKNSGGWWYVQIGDMEGWAPCSYIDKRKKPNLSRRTSTLTRPKVPPPAPPVKKQDSEDTSCPSASASKAPESPSRPVYEEPEYDIPAMGCDLEVDTSIIKKEPRPVLIKSSKAAAERIAQATGKASPLFTVKTSPLRNERPVEEVTTREEAIYENDGFRYSSDDFISARESIAVGSDSPRSRTLGRKPLGSSSTGGKSFRDSSDLRTQSLTRGEKTSPRLSSDDSGRNPKREPVLRKDVELRIGQSPSTRPKPVVRPKPLLTKSETQSPERMDISSLRRQLRPAGIRHGIARVRGGEDSETASVVSSEDSVTSRSTSDLSSTYSKGSRGDSDYEGTFYRTTDAYERVQESELSFPAGVEVEVLEKQDSGWWYVRCGVDEGWVPTFYLEPIRQLSDAGVSECQEGSLAELSNTSKSNSLEKNEQRVKALNNLNQQNLRRATNPSPPIPNKPPGGFGKPSPQLNGSSVRMRNGIRQAAVRPQSVFVSPPQPVKDTNLYTGSLRRNESLGANDHMRSSGGVRRNSSFSAVRPQPVTDVRMRSVTTTVVPAGSSSPLIAQRNGIPVSTVKPKPIEKTHLIHNNLREVYVSIADYRGDEETMGFPEGTSLEVLEKNPNGWWYCQVLDGLQGRKGWVPSNYLERKK</sequence>
<dbReference type="InterPro" id="IPR037961">
    <property type="entry name" value="SH3PXD2_PX"/>
</dbReference>
<dbReference type="InterPro" id="IPR035453">
    <property type="entry name" value="SH3PXD2A_SH3_4"/>
</dbReference>
<dbReference type="FunFam" id="2.30.30.40:FF:000031">
    <property type="entry name" value="SH3 and PX domain-containing protein 2A"/>
    <property type="match status" value="1"/>
</dbReference>